<accession>A0A431W5X3</accession>
<evidence type="ECO:0000313" key="3">
    <source>
        <dbReference type="Proteomes" id="UP000277766"/>
    </source>
</evidence>
<dbReference type="Pfam" id="PF00990">
    <property type="entry name" value="GGDEF"/>
    <property type="match status" value="1"/>
</dbReference>
<keyword evidence="3" id="KW-1185">Reference proteome</keyword>
<feature type="domain" description="GGDEF" evidence="1">
    <location>
        <begin position="384"/>
        <end position="517"/>
    </location>
</feature>
<comment type="caution">
    <text evidence="2">The sequence shown here is derived from an EMBL/GenBank/DDBJ whole genome shotgun (WGS) entry which is preliminary data.</text>
</comment>
<dbReference type="InterPro" id="IPR011990">
    <property type="entry name" value="TPR-like_helical_dom_sf"/>
</dbReference>
<name>A0A431W5X3_9DEIO</name>
<dbReference type="InterPro" id="IPR019734">
    <property type="entry name" value="TPR_rpt"/>
</dbReference>
<dbReference type="Gene3D" id="1.25.40.10">
    <property type="entry name" value="Tetratricopeptide repeat domain"/>
    <property type="match status" value="2"/>
</dbReference>
<dbReference type="InterPro" id="IPR043128">
    <property type="entry name" value="Rev_trsase/Diguanyl_cyclase"/>
</dbReference>
<proteinExistence type="predicted"/>
<dbReference type="Pfam" id="PF13424">
    <property type="entry name" value="TPR_12"/>
    <property type="match status" value="1"/>
</dbReference>
<dbReference type="AlphaFoldDB" id="A0A431W5X3"/>
<dbReference type="CDD" id="cd01949">
    <property type="entry name" value="GGDEF"/>
    <property type="match status" value="1"/>
</dbReference>
<dbReference type="EMBL" id="RXPE01000001">
    <property type="protein sequence ID" value="RTR30895.1"/>
    <property type="molecule type" value="Genomic_DNA"/>
</dbReference>
<dbReference type="Proteomes" id="UP000277766">
    <property type="component" value="Unassembled WGS sequence"/>
</dbReference>
<dbReference type="InterPro" id="IPR000160">
    <property type="entry name" value="GGDEF_dom"/>
</dbReference>
<protein>
    <submittedName>
        <fullName evidence="2">GGDEF domain-containing protein</fullName>
    </submittedName>
</protein>
<dbReference type="Gene3D" id="3.30.70.270">
    <property type="match status" value="1"/>
</dbReference>
<dbReference type="InterPro" id="IPR052163">
    <property type="entry name" value="DGC-Regulatory_Protein"/>
</dbReference>
<reference evidence="2 3" key="1">
    <citation type="submission" date="2018-12" db="EMBL/GenBank/DDBJ databases">
        <title>Deinococcus radiophilus ATCC 27603 genome sequencing and assembly.</title>
        <authorList>
            <person name="Maclea K.S."/>
            <person name="Maynard C.R."/>
        </authorList>
    </citation>
    <scope>NUCLEOTIDE SEQUENCE [LARGE SCALE GENOMIC DNA]</scope>
    <source>
        <strain evidence="2 3">ATCC 27603</strain>
    </source>
</reference>
<evidence type="ECO:0000313" key="2">
    <source>
        <dbReference type="EMBL" id="RTR30895.1"/>
    </source>
</evidence>
<dbReference type="NCBIfam" id="TIGR00254">
    <property type="entry name" value="GGDEF"/>
    <property type="match status" value="1"/>
</dbReference>
<gene>
    <name evidence="2" type="ORF">EJ104_01195</name>
</gene>
<dbReference type="PANTHER" id="PTHR46663:SF2">
    <property type="entry name" value="GGDEF DOMAIN-CONTAINING PROTEIN"/>
    <property type="match status" value="1"/>
</dbReference>
<dbReference type="InterPro" id="IPR029787">
    <property type="entry name" value="Nucleotide_cyclase"/>
</dbReference>
<dbReference type="OrthoDB" id="73747at2"/>
<dbReference type="SMART" id="SM00267">
    <property type="entry name" value="GGDEF"/>
    <property type="match status" value="1"/>
</dbReference>
<evidence type="ECO:0000259" key="1">
    <source>
        <dbReference type="PROSITE" id="PS50887"/>
    </source>
</evidence>
<sequence>MLGDPERARKEMLEVLEQAREMGTLAQEIDALLKLASCDFLQGRYEHLMVLSEEGLQKSRAAYLTQLEAMSLNMLGLGAQRLGHLEQAMRYLLDCLRLGQQLMNEEAITVALGNMATVYSTLGHHEMALRLTEQSLEISQKIAFVPFTANMLANLAQAHFDLGNHEQALGMAKEAIGFAHNNAMSRFECYARVTLTDTLLALGRAQAACRVSQSGLRVARWAMDAEGESLLYWGIGKAKLALGELDKAQEYLQVSLDFAVQAKSPTQELDVQETRLALAAAQGDAALATQIGERITKLKDQLYSSDVQQVVQSLTAQLHQQLNPGTTAAILPWDAELMELTRTLKRANMSLAHRAAHEPLTGALNRPHFQLRMQKQLDSLQPGDLLGVIVCSLDHMKTINELFGQSVGDALLVSAVHRLRETLRSGDLVGRLGSDEFVIMLNFMAQEEDLEHVMHKVLHALRQPFEIRDQLIHITASLGGVVVPRDGQMVEALFKNAELTVQKVKAGGMEHRSFMPT</sequence>
<dbReference type="SUPFAM" id="SSF55073">
    <property type="entry name" value="Nucleotide cyclase"/>
    <property type="match status" value="1"/>
</dbReference>
<organism evidence="2 3">
    <name type="scientific">Deinococcus radiophilus</name>
    <dbReference type="NCBI Taxonomy" id="32062"/>
    <lineage>
        <taxon>Bacteria</taxon>
        <taxon>Thermotogati</taxon>
        <taxon>Deinococcota</taxon>
        <taxon>Deinococci</taxon>
        <taxon>Deinococcales</taxon>
        <taxon>Deinococcaceae</taxon>
        <taxon>Deinococcus</taxon>
    </lineage>
</organism>
<dbReference type="PROSITE" id="PS50887">
    <property type="entry name" value="GGDEF"/>
    <property type="match status" value="1"/>
</dbReference>
<dbReference type="RefSeq" id="WP_126350923.1">
    <property type="nucleotide sequence ID" value="NZ_CP086380.1"/>
</dbReference>
<dbReference type="Pfam" id="PF13374">
    <property type="entry name" value="TPR_10"/>
    <property type="match status" value="1"/>
</dbReference>
<dbReference type="SUPFAM" id="SSF48452">
    <property type="entry name" value="TPR-like"/>
    <property type="match status" value="2"/>
</dbReference>
<dbReference type="PANTHER" id="PTHR46663">
    <property type="entry name" value="DIGUANYLATE CYCLASE DGCT-RELATED"/>
    <property type="match status" value="1"/>
</dbReference>
<dbReference type="SMART" id="SM00028">
    <property type="entry name" value="TPR"/>
    <property type="match status" value="4"/>
</dbReference>